<feature type="domain" description="Response regulatory" evidence="12">
    <location>
        <begin position="3"/>
        <end position="117"/>
    </location>
</feature>
<dbReference type="CDD" id="cd00383">
    <property type="entry name" value="trans_reg_C"/>
    <property type="match status" value="1"/>
</dbReference>
<dbReference type="OrthoDB" id="9802426at2"/>
<dbReference type="InterPro" id="IPR001867">
    <property type="entry name" value="OmpR/PhoB-type_DNA-bd"/>
</dbReference>
<dbReference type="Gene3D" id="1.10.10.10">
    <property type="entry name" value="Winged helix-like DNA-binding domain superfamily/Winged helix DNA-binding domain"/>
    <property type="match status" value="1"/>
</dbReference>
<evidence type="ECO:0000256" key="9">
    <source>
        <dbReference type="ARBA" id="ARBA00067337"/>
    </source>
</evidence>
<dbReference type="PANTHER" id="PTHR48111:SF4">
    <property type="entry name" value="DNA-BINDING DUAL TRANSCRIPTIONAL REGULATOR OMPR"/>
    <property type="match status" value="1"/>
</dbReference>
<keyword evidence="6 11" id="KW-0238">DNA-binding</keyword>
<comment type="subcellular location">
    <subcellularLocation>
        <location evidence="1">Cytoplasm</location>
    </subcellularLocation>
</comment>
<dbReference type="InterPro" id="IPR001789">
    <property type="entry name" value="Sig_transdc_resp-reg_receiver"/>
</dbReference>
<evidence type="ECO:0000259" key="12">
    <source>
        <dbReference type="PROSITE" id="PS50110"/>
    </source>
</evidence>
<dbReference type="SUPFAM" id="SSF46894">
    <property type="entry name" value="C-terminal effector domain of the bipartite response regulators"/>
    <property type="match status" value="1"/>
</dbReference>
<evidence type="ECO:0000256" key="10">
    <source>
        <dbReference type="PROSITE-ProRule" id="PRU00169"/>
    </source>
</evidence>
<feature type="modified residue" description="4-aspartylphosphate" evidence="10">
    <location>
        <position position="52"/>
    </location>
</feature>
<keyword evidence="4" id="KW-0902">Two-component regulatory system</keyword>
<dbReference type="GO" id="GO:0000156">
    <property type="term" value="F:phosphorelay response regulator activity"/>
    <property type="evidence" value="ECO:0007669"/>
    <property type="project" value="TreeGrafter"/>
</dbReference>
<dbReference type="FunFam" id="1.10.10.10:FF:000099">
    <property type="entry name" value="Two-component system response regulator TorR"/>
    <property type="match status" value="1"/>
</dbReference>
<dbReference type="InterPro" id="IPR016032">
    <property type="entry name" value="Sig_transdc_resp-reg_C-effctor"/>
</dbReference>
<dbReference type="PROSITE" id="PS51755">
    <property type="entry name" value="OMPR_PHOB"/>
    <property type="match status" value="1"/>
</dbReference>
<dbReference type="RefSeq" id="WP_153436570.1">
    <property type="nucleotide sequence ID" value="NZ_JACIGA010000028.1"/>
</dbReference>
<reference evidence="14 15" key="1">
    <citation type="journal article" date="2013" name="Genome Biol.">
        <title>Comparative genomics of the core and accessory genomes of 48 Sinorhizobium strains comprising five genospecies.</title>
        <authorList>
            <person name="Sugawara M."/>
            <person name="Epstein B."/>
            <person name="Badgley B.D."/>
            <person name="Unno T."/>
            <person name="Xu L."/>
            <person name="Reese J."/>
            <person name="Gyaneshwar P."/>
            <person name="Denny R."/>
            <person name="Mudge J."/>
            <person name="Bharti A.K."/>
            <person name="Farmer A.D."/>
            <person name="May G.D."/>
            <person name="Woodward J.E."/>
            <person name="Medigue C."/>
            <person name="Vallenet D."/>
            <person name="Lajus A."/>
            <person name="Rouy Z."/>
            <person name="Martinez-Vaz B."/>
            <person name="Tiffin P."/>
            <person name="Young N.D."/>
            <person name="Sadowsky M.J."/>
        </authorList>
    </citation>
    <scope>NUCLEOTIDE SEQUENCE [LARGE SCALE GENOMIC DNA]</scope>
    <source>
        <strain evidence="14 15">USDA4894</strain>
    </source>
</reference>
<feature type="domain" description="OmpR/PhoB-type" evidence="13">
    <location>
        <begin position="123"/>
        <end position="224"/>
    </location>
</feature>
<dbReference type="AlphaFoldDB" id="A0A6N7L698"/>
<organism evidence="14 15">
    <name type="scientific">Sinorhizobium terangae</name>
    <dbReference type="NCBI Taxonomy" id="110322"/>
    <lineage>
        <taxon>Bacteria</taxon>
        <taxon>Pseudomonadati</taxon>
        <taxon>Pseudomonadota</taxon>
        <taxon>Alphaproteobacteria</taxon>
        <taxon>Hyphomicrobiales</taxon>
        <taxon>Rhizobiaceae</taxon>
        <taxon>Sinorhizobium/Ensifer group</taxon>
        <taxon>Sinorhizobium</taxon>
    </lineage>
</organism>
<evidence type="ECO:0000256" key="5">
    <source>
        <dbReference type="ARBA" id="ARBA00023015"/>
    </source>
</evidence>
<dbReference type="GO" id="GO:0005829">
    <property type="term" value="C:cytosol"/>
    <property type="evidence" value="ECO:0007669"/>
    <property type="project" value="TreeGrafter"/>
</dbReference>
<evidence type="ECO:0000256" key="2">
    <source>
        <dbReference type="ARBA" id="ARBA00022490"/>
    </source>
</evidence>
<dbReference type="PROSITE" id="PS50110">
    <property type="entry name" value="RESPONSE_REGULATORY"/>
    <property type="match status" value="1"/>
</dbReference>
<keyword evidence="15" id="KW-1185">Reference proteome</keyword>
<dbReference type="InterPro" id="IPR011006">
    <property type="entry name" value="CheY-like_superfamily"/>
</dbReference>
<dbReference type="SUPFAM" id="SSF52172">
    <property type="entry name" value="CheY-like"/>
    <property type="match status" value="1"/>
</dbReference>
<dbReference type="GO" id="GO:0032993">
    <property type="term" value="C:protein-DNA complex"/>
    <property type="evidence" value="ECO:0007669"/>
    <property type="project" value="TreeGrafter"/>
</dbReference>
<evidence type="ECO:0000256" key="1">
    <source>
        <dbReference type="ARBA" id="ARBA00004496"/>
    </source>
</evidence>
<evidence type="ECO:0000256" key="3">
    <source>
        <dbReference type="ARBA" id="ARBA00022553"/>
    </source>
</evidence>
<keyword evidence="7" id="KW-0010">Activator</keyword>
<name>A0A6N7L698_SINTE</name>
<dbReference type="EMBL" id="WITC01000014">
    <property type="protein sequence ID" value="MQX13447.1"/>
    <property type="molecule type" value="Genomic_DNA"/>
</dbReference>
<dbReference type="GO" id="GO:0006355">
    <property type="term" value="P:regulation of DNA-templated transcription"/>
    <property type="evidence" value="ECO:0007669"/>
    <property type="project" value="InterPro"/>
</dbReference>
<evidence type="ECO:0000313" key="14">
    <source>
        <dbReference type="EMBL" id="MQX13447.1"/>
    </source>
</evidence>
<dbReference type="PANTHER" id="PTHR48111">
    <property type="entry name" value="REGULATOR OF RPOS"/>
    <property type="match status" value="1"/>
</dbReference>
<dbReference type="SMART" id="SM00862">
    <property type="entry name" value="Trans_reg_C"/>
    <property type="match status" value="1"/>
</dbReference>
<dbReference type="Proteomes" id="UP000439983">
    <property type="component" value="Unassembled WGS sequence"/>
</dbReference>
<evidence type="ECO:0000256" key="11">
    <source>
        <dbReference type="PROSITE-ProRule" id="PRU01091"/>
    </source>
</evidence>
<evidence type="ECO:0000256" key="4">
    <source>
        <dbReference type="ARBA" id="ARBA00023012"/>
    </source>
</evidence>
<keyword evidence="2" id="KW-0963">Cytoplasm</keyword>
<accession>A0A6N7L698</accession>
<evidence type="ECO:0000256" key="8">
    <source>
        <dbReference type="ARBA" id="ARBA00023163"/>
    </source>
</evidence>
<evidence type="ECO:0000313" key="15">
    <source>
        <dbReference type="Proteomes" id="UP000439983"/>
    </source>
</evidence>
<dbReference type="GO" id="GO:0000976">
    <property type="term" value="F:transcription cis-regulatory region binding"/>
    <property type="evidence" value="ECO:0007669"/>
    <property type="project" value="TreeGrafter"/>
</dbReference>
<dbReference type="Pfam" id="PF00486">
    <property type="entry name" value="Trans_reg_C"/>
    <property type="match status" value="1"/>
</dbReference>
<dbReference type="InterPro" id="IPR036388">
    <property type="entry name" value="WH-like_DNA-bd_sf"/>
</dbReference>
<keyword evidence="3 10" id="KW-0597">Phosphoprotein</keyword>
<proteinExistence type="predicted"/>
<evidence type="ECO:0000256" key="6">
    <source>
        <dbReference type="ARBA" id="ARBA00023125"/>
    </source>
</evidence>
<keyword evidence="5" id="KW-0805">Transcription regulation</keyword>
<keyword evidence="8" id="KW-0804">Transcription</keyword>
<evidence type="ECO:0000259" key="13">
    <source>
        <dbReference type="PROSITE" id="PS51755"/>
    </source>
</evidence>
<dbReference type="Pfam" id="PF00072">
    <property type="entry name" value="Response_reg"/>
    <property type="match status" value="1"/>
</dbReference>
<dbReference type="InterPro" id="IPR039420">
    <property type="entry name" value="WalR-like"/>
</dbReference>
<sequence>MKNILVISQGASMRELLMEFLPKHEFSVRAVENGQQAASKMASEAIDLAIVDLSLGREDGHRLVGDFGAKIDLPIIIISGDDLEEGDNVTRLHTGARDYISKPFGLPELLTRVSAALRERPEPHRNNFDDWRVSTKRRRLRRGTNREVKLTAGEFNLLMAFLKNPGRVLSREQLLVATHVYDQEVFDRSIDVKILRLRRKLGQHTGPNPQYIRTERGAGYVFDSVVNVEELRTRSH</sequence>
<dbReference type="Gene3D" id="3.40.50.2300">
    <property type="match status" value="1"/>
</dbReference>
<evidence type="ECO:0000256" key="7">
    <source>
        <dbReference type="ARBA" id="ARBA00023159"/>
    </source>
</evidence>
<dbReference type="SMART" id="SM00448">
    <property type="entry name" value="REC"/>
    <property type="match status" value="1"/>
</dbReference>
<gene>
    <name evidence="14" type="ORF">GHK62_01370</name>
</gene>
<comment type="caution">
    <text evidence="14">The sequence shown here is derived from an EMBL/GenBank/DDBJ whole genome shotgun (WGS) entry which is preliminary data.</text>
</comment>
<feature type="DNA-binding region" description="OmpR/PhoB-type" evidence="11">
    <location>
        <begin position="123"/>
        <end position="224"/>
    </location>
</feature>
<protein>
    <recommendedName>
        <fullName evidence="9">Regulatory protein VirG</fullName>
    </recommendedName>
</protein>